<proteinExistence type="predicted"/>
<accession>A0A1E5Q2Z2</accession>
<gene>
    <name evidence="1" type="ORF">BGK67_31180</name>
</gene>
<sequence length="770" mass="82620">MSVSAAAPVSPSASYAARRLDRALRTSTLHEDATTRERARSRADRWRQVLAGIASGSLTIGSRTPVADLPAWVTPEVVTGGFATGSAAAGGPLLPYEEEAARLAGVPATRSDLFAHFLTEDGLAHLWSLLDSGHYDVRVPEEAALPTVAWLVRAEDFDAAAELVTAIRPFADRLRFLPRPADRPSAGAGAVYRRTVGEAGAALARRRPNAAVEAQREALTVWAPFEDELLAHRLAAASGRPDPCWHADGASLLARYEALAAAHTRCTKHRDPKSNAAVLRRALEEELAGRAPAPRLTGLLRTVVTSMVAKRGAPGSPEHTRLRRLQADQAALPAHHALAALVLRRLSRLDQDSGTADVDAPLAPVTEREALETGLPVGAAVPPAIGKPVRAALSAPLEELVKRGVVVSAEVLAELVPQLVAAVTAGQYADEPLRNLMAGTYRAFRGRRSLLLLNLQHQVRIEELPWLRSVSAHRSTDPGAHDQAEEAVRRLGELAVSAFPATVLPNPLVRELSQLGRQAELGTPFVEELAADIFMGTFSPKFLVAARIAADLLEGSLYERYYGIDYAGLRAMAVAQAAETALRGRPSRSAEQFAELCAERAGSKGRSWRPAVNGTVIEQAQILTTHNLATLVSRVRIAPPAGWAALARDCFDTVCRLVNRTAGTPTPSAVKDAAYAWRQMLFHLSLCEEAERVAVLAWIEADSTRRTPLVRARLAPALAGLRLVAAGASFGPDGTAEHGRARRLLGWSADGHWMRAIEAPKHNHTATHRT</sequence>
<dbReference type="Proteomes" id="UP000095705">
    <property type="component" value="Unassembled WGS sequence"/>
</dbReference>
<organism evidence="1 2">
    <name type="scientific">Streptomyces subrutilus</name>
    <dbReference type="NCBI Taxonomy" id="36818"/>
    <lineage>
        <taxon>Bacteria</taxon>
        <taxon>Bacillati</taxon>
        <taxon>Actinomycetota</taxon>
        <taxon>Actinomycetes</taxon>
        <taxon>Kitasatosporales</taxon>
        <taxon>Streptomycetaceae</taxon>
        <taxon>Streptomyces</taxon>
    </lineage>
</organism>
<dbReference type="EMBL" id="MEHK01000001">
    <property type="protein sequence ID" value="OEJ36103.1"/>
    <property type="molecule type" value="Genomic_DNA"/>
</dbReference>
<comment type="caution">
    <text evidence="1">The sequence shown here is derived from an EMBL/GenBank/DDBJ whole genome shotgun (WGS) entry which is preliminary data.</text>
</comment>
<name>A0A1E5Q2Z2_9ACTN</name>
<evidence type="ECO:0000313" key="2">
    <source>
        <dbReference type="Proteomes" id="UP000095705"/>
    </source>
</evidence>
<keyword evidence="2" id="KW-1185">Reference proteome</keyword>
<dbReference type="STRING" id="36818.BGK67_31180"/>
<reference evidence="1 2" key="1">
    <citation type="submission" date="2016-08" db="EMBL/GenBank/DDBJ databases">
        <title>The complete genome of Streptomyces subrutilus 10-1-1.</title>
        <authorList>
            <person name="Chen X."/>
        </authorList>
    </citation>
    <scope>NUCLEOTIDE SEQUENCE [LARGE SCALE GENOMIC DNA]</scope>
    <source>
        <strain evidence="1 2">10-1-1</strain>
    </source>
</reference>
<protein>
    <submittedName>
        <fullName evidence="1">Uncharacterized protein</fullName>
    </submittedName>
</protein>
<dbReference type="OrthoDB" id="5136203at2"/>
<evidence type="ECO:0000313" key="1">
    <source>
        <dbReference type="EMBL" id="OEJ36103.1"/>
    </source>
</evidence>
<dbReference type="AlphaFoldDB" id="A0A1E5Q2Z2"/>